<evidence type="ECO:0000313" key="3">
    <source>
        <dbReference type="EMBL" id="CEN33003.1"/>
    </source>
</evidence>
<evidence type="ECO:0000313" key="5">
    <source>
        <dbReference type="Proteomes" id="UP000038055"/>
    </source>
</evidence>
<dbReference type="RefSeq" id="WP_018278949.1">
    <property type="nucleotide sequence ID" value="NZ_BOQH01000001.1"/>
</dbReference>
<keyword evidence="1" id="KW-0812">Transmembrane</keyword>
<dbReference type="Proteomes" id="UP000038083">
    <property type="component" value="Unassembled WGS sequence"/>
</dbReference>
<dbReference type="AlphaFoldDB" id="A0A0B7HQC5"/>
<keyword evidence="5" id="KW-1185">Reference proteome</keyword>
<gene>
    <name evidence="3" type="ORF">CCYN2B_130020</name>
    <name evidence="4" type="ORF">CCYN74_120011</name>
    <name evidence="2" type="ORF">CGC48_09790</name>
</gene>
<dbReference type="eggNOG" id="ENOG5030ZXP">
    <property type="taxonomic scope" value="Bacteria"/>
</dbReference>
<accession>A0A0B7HQC5</accession>
<organism evidence="4 6">
    <name type="scientific">Capnocytophaga cynodegmi</name>
    <dbReference type="NCBI Taxonomy" id="28189"/>
    <lineage>
        <taxon>Bacteria</taxon>
        <taxon>Pseudomonadati</taxon>
        <taxon>Bacteroidota</taxon>
        <taxon>Flavobacteriia</taxon>
        <taxon>Flavobacteriales</taxon>
        <taxon>Flavobacteriaceae</taxon>
        <taxon>Capnocytophaga</taxon>
    </lineage>
</organism>
<evidence type="ECO:0000313" key="2">
    <source>
        <dbReference type="EMBL" id="ATA68881.1"/>
    </source>
</evidence>
<reference evidence="5 6" key="1">
    <citation type="submission" date="2015-01" db="EMBL/GenBank/DDBJ databases">
        <authorList>
            <person name="MANFREDI Pablo"/>
        </authorList>
    </citation>
    <scope>NUCLEOTIDE SEQUENCE [LARGE SCALE GENOMIC DNA]</scope>
    <source>
        <strain evidence="4 6">Ccy74</strain>
        <strain evidence="3 5">Ccyn2B</strain>
    </source>
</reference>
<evidence type="ECO:0000313" key="7">
    <source>
        <dbReference type="Proteomes" id="UP000242855"/>
    </source>
</evidence>
<dbReference type="EMBL" id="CDOD01000005">
    <property type="protein sequence ID" value="CEN33003.1"/>
    <property type="molecule type" value="Genomic_DNA"/>
</dbReference>
<evidence type="ECO:0000256" key="1">
    <source>
        <dbReference type="SAM" id="Phobius"/>
    </source>
</evidence>
<evidence type="ECO:0008006" key="8">
    <source>
        <dbReference type="Google" id="ProtNLM"/>
    </source>
</evidence>
<sequence length="124" mass="14082">MSKNSIKESFREISTRTGEALDSNVSYYKLFAFRFIAKSSYGLINIFLIGLVSLLVLFFLSFAAAFAIGSWLESFALGFLAMGAFYSLVAFIAFIFKKNLIEKPLLNRLSEAYFKSDDEDDYEE</sequence>
<dbReference type="GeneID" id="96782091"/>
<proteinExistence type="predicted"/>
<feature type="transmembrane region" description="Helical" evidence="1">
    <location>
        <begin position="75"/>
        <end position="96"/>
    </location>
</feature>
<evidence type="ECO:0000313" key="4">
    <source>
        <dbReference type="EMBL" id="CEN35252.1"/>
    </source>
</evidence>
<reference evidence="2 7" key="2">
    <citation type="journal article" date="2017" name="Genome Announc.">
        <title>Twelve Complete Reference Genomes of Clinical Isolates in the Capnocytophaga Genus.</title>
        <authorList>
            <person name="Villarma A."/>
            <person name="Gulvik C.A."/>
            <person name="Rowe L.A."/>
            <person name="Sheth M."/>
            <person name="Juieng P."/>
            <person name="Nicholson A.C."/>
            <person name="Loparev V.N."/>
            <person name="McQuiston J.R."/>
        </authorList>
    </citation>
    <scope>NUCLEOTIDE SEQUENCE [LARGE SCALE GENOMIC DNA]</scope>
    <source>
        <strain evidence="2 7">G7591</strain>
    </source>
</reference>
<dbReference type="EMBL" id="CDOG01000004">
    <property type="protein sequence ID" value="CEN35252.1"/>
    <property type="molecule type" value="Genomic_DNA"/>
</dbReference>
<dbReference type="Proteomes" id="UP000242855">
    <property type="component" value="Chromosome"/>
</dbReference>
<feature type="transmembrane region" description="Helical" evidence="1">
    <location>
        <begin position="43"/>
        <end position="69"/>
    </location>
</feature>
<dbReference type="STRING" id="28189.CCYN74_120011"/>
<dbReference type="KEGG" id="ccyn:CGC48_09790"/>
<name>A0A0B7HQC5_9FLAO</name>
<dbReference type="EMBL" id="CP022378">
    <property type="protein sequence ID" value="ATA68881.1"/>
    <property type="molecule type" value="Genomic_DNA"/>
</dbReference>
<dbReference type="Proteomes" id="UP000038055">
    <property type="component" value="Unassembled WGS sequence"/>
</dbReference>
<dbReference type="OrthoDB" id="1144182at2"/>
<keyword evidence="1" id="KW-1133">Transmembrane helix</keyword>
<keyword evidence="1" id="KW-0472">Membrane</keyword>
<evidence type="ECO:0000313" key="6">
    <source>
        <dbReference type="Proteomes" id="UP000038083"/>
    </source>
</evidence>
<protein>
    <recommendedName>
        <fullName evidence="8">Phage holin family protein</fullName>
    </recommendedName>
</protein>